<evidence type="ECO:0000259" key="1">
    <source>
        <dbReference type="SMART" id="SM00836"/>
    </source>
</evidence>
<dbReference type="PANTHER" id="PTHR16043:SF1">
    <property type="entry name" value="DALR ANTICODON-BINDING DOMAIN-CONTAINING PROTEIN 3"/>
    <property type="match status" value="1"/>
</dbReference>
<dbReference type="Gene3D" id="1.10.730.10">
    <property type="entry name" value="Isoleucyl-tRNA Synthetase, Domain 1"/>
    <property type="match status" value="1"/>
</dbReference>
<gene>
    <name evidence="2" type="ORF">Fcan01_05338</name>
</gene>
<dbReference type="EMBL" id="LNIX01000002">
    <property type="protein sequence ID" value="OXA60088.1"/>
    <property type="molecule type" value="Genomic_DNA"/>
</dbReference>
<sequence length="414" mass="47751">MSEDPFHQVLQVFFETALAPTSSPVWNGIKSALSSSEEQFPQLYAFLLQNLLEDYNCRLLLKSSHIDLHKNPSNFPSVFVEHYNTSETMGWCWKRWVVPNWPEMDALAPPELGINFSLADEVAKKLINFVTVEKVVSKPKWRMAAVQFNPKDILEKSVKYILLNYDANINLQNSLWRVEVAMKSVNGGDNDNSLKESQDSRVLLAHCILRLCKSQNYLIINNNEVLQIPDSMPIPPENILVSFTSKKLWSGSEGEEKIIVEINSKDYYSQYSETVVILYNYARIKTILERYEGLAESKEYPKLPPLDNVDFNLIGESKDEFPIILMLFMWPRVKHTVINIHRKGKGFAKINLPFLFDFIKSLARAFDSFYNRNVVIVPPSAPHNFRSMFCRLYLLKALAVVFKDFIYLSGIQMD</sequence>
<dbReference type="GO" id="GO:0005524">
    <property type="term" value="F:ATP binding"/>
    <property type="evidence" value="ECO:0007669"/>
    <property type="project" value="InterPro"/>
</dbReference>
<name>A0A226ES89_FOLCA</name>
<feature type="domain" description="DALR anticodon binding" evidence="1">
    <location>
        <begin position="277"/>
        <end position="406"/>
    </location>
</feature>
<dbReference type="GO" id="GO:0000049">
    <property type="term" value="F:tRNA binding"/>
    <property type="evidence" value="ECO:0007669"/>
    <property type="project" value="TreeGrafter"/>
</dbReference>
<dbReference type="GO" id="GO:0106217">
    <property type="term" value="P:tRNA C3-cytosine methylation"/>
    <property type="evidence" value="ECO:0007669"/>
    <property type="project" value="TreeGrafter"/>
</dbReference>
<evidence type="ECO:0000313" key="2">
    <source>
        <dbReference type="EMBL" id="OXA60088.1"/>
    </source>
</evidence>
<dbReference type="OrthoDB" id="9990834at2759"/>
<dbReference type="InterPro" id="IPR008909">
    <property type="entry name" value="DALR_anticod-bd"/>
</dbReference>
<reference evidence="2 3" key="1">
    <citation type="submission" date="2015-12" db="EMBL/GenBank/DDBJ databases">
        <title>The genome of Folsomia candida.</title>
        <authorList>
            <person name="Faddeeva A."/>
            <person name="Derks M.F."/>
            <person name="Anvar Y."/>
            <person name="Smit S."/>
            <person name="Van Straalen N."/>
            <person name="Roelofs D."/>
        </authorList>
    </citation>
    <scope>NUCLEOTIDE SEQUENCE [LARGE SCALE GENOMIC DNA]</scope>
    <source>
        <strain evidence="2 3">VU population</strain>
        <tissue evidence="2">Whole body</tissue>
    </source>
</reference>
<dbReference type="InterPro" id="IPR009080">
    <property type="entry name" value="tRNAsynth_Ia_anticodon-bd"/>
</dbReference>
<dbReference type="GO" id="GO:0004814">
    <property type="term" value="F:arginine-tRNA ligase activity"/>
    <property type="evidence" value="ECO:0007669"/>
    <property type="project" value="InterPro"/>
</dbReference>
<comment type="caution">
    <text evidence="2">The sequence shown here is derived from an EMBL/GenBank/DDBJ whole genome shotgun (WGS) entry which is preliminary data.</text>
</comment>
<dbReference type="PANTHER" id="PTHR16043">
    <property type="entry name" value="DALRD3 PROTEIN"/>
    <property type="match status" value="1"/>
</dbReference>
<keyword evidence="3" id="KW-1185">Reference proteome</keyword>
<dbReference type="Proteomes" id="UP000198287">
    <property type="component" value="Unassembled WGS sequence"/>
</dbReference>
<dbReference type="AlphaFoldDB" id="A0A226ES89"/>
<protein>
    <submittedName>
        <fullName evidence="2">DALR anticodon-binding domain-containing protein 3</fullName>
    </submittedName>
</protein>
<dbReference type="SUPFAM" id="SSF47323">
    <property type="entry name" value="Anticodon-binding domain of a subclass of class I aminoacyl-tRNA synthetases"/>
    <property type="match status" value="1"/>
</dbReference>
<dbReference type="GO" id="GO:0006420">
    <property type="term" value="P:arginyl-tRNA aminoacylation"/>
    <property type="evidence" value="ECO:0007669"/>
    <property type="project" value="InterPro"/>
</dbReference>
<proteinExistence type="predicted"/>
<dbReference type="InterPro" id="IPR037380">
    <property type="entry name" value="DALRD3"/>
</dbReference>
<dbReference type="STRING" id="158441.A0A226ES89"/>
<dbReference type="SMART" id="SM00836">
    <property type="entry name" value="DALR_1"/>
    <property type="match status" value="1"/>
</dbReference>
<dbReference type="Pfam" id="PF05746">
    <property type="entry name" value="DALR_1"/>
    <property type="match status" value="1"/>
</dbReference>
<organism evidence="2 3">
    <name type="scientific">Folsomia candida</name>
    <name type="common">Springtail</name>
    <dbReference type="NCBI Taxonomy" id="158441"/>
    <lineage>
        <taxon>Eukaryota</taxon>
        <taxon>Metazoa</taxon>
        <taxon>Ecdysozoa</taxon>
        <taxon>Arthropoda</taxon>
        <taxon>Hexapoda</taxon>
        <taxon>Collembola</taxon>
        <taxon>Entomobryomorpha</taxon>
        <taxon>Isotomoidea</taxon>
        <taxon>Isotomidae</taxon>
        <taxon>Proisotominae</taxon>
        <taxon>Folsomia</taxon>
    </lineage>
</organism>
<evidence type="ECO:0000313" key="3">
    <source>
        <dbReference type="Proteomes" id="UP000198287"/>
    </source>
</evidence>
<accession>A0A226ES89</accession>